<dbReference type="OrthoDB" id="690928at2759"/>
<proteinExistence type="predicted"/>
<name>A0A6A6NZG5_9PEZI</name>
<accession>A0A6A6NZG5</accession>
<gene>
    <name evidence="2" type="ORF">BDY21DRAFT_345072</name>
</gene>
<dbReference type="AlphaFoldDB" id="A0A6A6NZG5"/>
<organism evidence="2 3">
    <name type="scientific">Lineolata rhizophorae</name>
    <dbReference type="NCBI Taxonomy" id="578093"/>
    <lineage>
        <taxon>Eukaryota</taxon>
        <taxon>Fungi</taxon>
        <taxon>Dikarya</taxon>
        <taxon>Ascomycota</taxon>
        <taxon>Pezizomycotina</taxon>
        <taxon>Dothideomycetes</taxon>
        <taxon>Dothideomycetes incertae sedis</taxon>
        <taxon>Lineolatales</taxon>
        <taxon>Lineolataceae</taxon>
        <taxon>Lineolata</taxon>
    </lineage>
</organism>
<dbReference type="Proteomes" id="UP000799766">
    <property type="component" value="Unassembled WGS sequence"/>
</dbReference>
<keyword evidence="3" id="KW-1185">Reference proteome</keyword>
<protein>
    <submittedName>
        <fullName evidence="2">Uncharacterized protein</fullName>
    </submittedName>
</protein>
<evidence type="ECO:0000313" key="2">
    <source>
        <dbReference type="EMBL" id="KAF2457145.1"/>
    </source>
</evidence>
<evidence type="ECO:0000256" key="1">
    <source>
        <dbReference type="SAM" id="MobiDB-lite"/>
    </source>
</evidence>
<reference evidence="2" key="1">
    <citation type="journal article" date="2020" name="Stud. Mycol.">
        <title>101 Dothideomycetes genomes: a test case for predicting lifestyles and emergence of pathogens.</title>
        <authorList>
            <person name="Haridas S."/>
            <person name="Albert R."/>
            <person name="Binder M."/>
            <person name="Bloem J."/>
            <person name="Labutti K."/>
            <person name="Salamov A."/>
            <person name="Andreopoulos B."/>
            <person name="Baker S."/>
            <person name="Barry K."/>
            <person name="Bills G."/>
            <person name="Bluhm B."/>
            <person name="Cannon C."/>
            <person name="Castanera R."/>
            <person name="Culley D."/>
            <person name="Daum C."/>
            <person name="Ezra D."/>
            <person name="Gonzalez J."/>
            <person name="Henrissat B."/>
            <person name="Kuo A."/>
            <person name="Liang C."/>
            <person name="Lipzen A."/>
            <person name="Lutzoni F."/>
            <person name="Magnuson J."/>
            <person name="Mondo S."/>
            <person name="Nolan M."/>
            <person name="Ohm R."/>
            <person name="Pangilinan J."/>
            <person name="Park H.-J."/>
            <person name="Ramirez L."/>
            <person name="Alfaro M."/>
            <person name="Sun H."/>
            <person name="Tritt A."/>
            <person name="Yoshinaga Y."/>
            <person name="Zwiers L.-H."/>
            <person name="Turgeon B."/>
            <person name="Goodwin S."/>
            <person name="Spatafora J."/>
            <person name="Crous P."/>
            <person name="Grigoriev I."/>
        </authorList>
    </citation>
    <scope>NUCLEOTIDE SEQUENCE</scope>
    <source>
        <strain evidence="2">ATCC 16933</strain>
    </source>
</reference>
<dbReference type="EMBL" id="MU001681">
    <property type="protein sequence ID" value="KAF2457145.1"/>
    <property type="molecule type" value="Genomic_DNA"/>
</dbReference>
<sequence length="97" mass="10093">MGVVGPGPNYKRRAHSRNNSASSGVVLTSSKSSTALGLQGLEPQEWRSLWSVGTDAVMDVPLGGVCEVLYGEGRDESDNEDGVGVVADGGDAFLRRG</sequence>
<feature type="compositionally biased region" description="Low complexity" evidence="1">
    <location>
        <begin position="17"/>
        <end position="34"/>
    </location>
</feature>
<feature type="region of interest" description="Disordered" evidence="1">
    <location>
        <begin position="1"/>
        <end position="37"/>
    </location>
</feature>
<evidence type="ECO:0000313" key="3">
    <source>
        <dbReference type="Proteomes" id="UP000799766"/>
    </source>
</evidence>